<keyword evidence="1" id="KW-0472">Membrane</keyword>
<dbReference type="Proteomes" id="UP000198703">
    <property type="component" value="Unassembled WGS sequence"/>
</dbReference>
<evidence type="ECO:0000313" key="2">
    <source>
        <dbReference type="EMBL" id="SEA34888.1"/>
    </source>
</evidence>
<gene>
    <name evidence="2" type="ORF">SAMN05444370_104213</name>
</gene>
<accession>A0A1H4AGJ0</accession>
<evidence type="ECO:0000256" key="1">
    <source>
        <dbReference type="SAM" id="Phobius"/>
    </source>
</evidence>
<sequence length="94" mass="9850">MRAVAGAAAAVVLTLVILHASPFWPWRALCGPLAGTGLCDGAGLFGATWLPMRGDWLAASLRGTWLADAALLVWALGAILLLSLAQRLWDAALR</sequence>
<protein>
    <submittedName>
        <fullName evidence="2">Uncharacterized protein</fullName>
    </submittedName>
</protein>
<keyword evidence="1" id="KW-0812">Transmembrane</keyword>
<keyword evidence="3" id="KW-1185">Reference proteome</keyword>
<keyword evidence="1" id="KW-1133">Transmembrane helix</keyword>
<feature type="transmembrane region" description="Helical" evidence="1">
    <location>
        <begin position="65"/>
        <end position="85"/>
    </location>
</feature>
<dbReference type="RefSeq" id="WP_093252157.1">
    <property type="nucleotide sequence ID" value="NZ_FNQM01000004.1"/>
</dbReference>
<evidence type="ECO:0000313" key="3">
    <source>
        <dbReference type="Proteomes" id="UP000198703"/>
    </source>
</evidence>
<dbReference type="EMBL" id="FNQM01000004">
    <property type="protein sequence ID" value="SEA34888.1"/>
    <property type="molecule type" value="Genomic_DNA"/>
</dbReference>
<name>A0A1H4AGJ0_9RHOB</name>
<dbReference type="STRING" id="89524.SAMN05444370_104213"/>
<dbReference type="AlphaFoldDB" id="A0A1H4AGJ0"/>
<reference evidence="2 3" key="1">
    <citation type="submission" date="2016-10" db="EMBL/GenBank/DDBJ databases">
        <authorList>
            <person name="de Groot N.N."/>
        </authorList>
    </citation>
    <scope>NUCLEOTIDE SEQUENCE [LARGE SCALE GENOMIC DNA]</scope>
    <source>
        <strain evidence="2 3">DSM 15345</strain>
    </source>
</reference>
<organism evidence="2 3">
    <name type="scientific">Rubrimonas cliftonensis</name>
    <dbReference type="NCBI Taxonomy" id="89524"/>
    <lineage>
        <taxon>Bacteria</taxon>
        <taxon>Pseudomonadati</taxon>
        <taxon>Pseudomonadota</taxon>
        <taxon>Alphaproteobacteria</taxon>
        <taxon>Rhodobacterales</taxon>
        <taxon>Paracoccaceae</taxon>
        <taxon>Rubrimonas</taxon>
    </lineage>
</organism>
<proteinExistence type="predicted"/>